<feature type="transmembrane region" description="Helical" evidence="1">
    <location>
        <begin position="46"/>
        <end position="65"/>
    </location>
</feature>
<keyword evidence="3" id="KW-1185">Reference proteome</keyword>
<organism evidence="2 3">
    <name type="scientific">Zopfia rhizophila CBS 207.26</name>
    <dbReference type="NCBI Taxonomy" id="1314779"/>
    <lineage>
        <taxon>Eukaryota</taxon>
        <taxon>Fungi</taxon>
        <taxon>Dikarya</taxon>
        <taxon>Ascomycota</taxon>
        <taxon>Pezizomycotina</taxon>
        <taxon>Dothideomycetes</taxon>
        <taxon>Dothideomycetes incertae sedis</taxon>
        <taxon>Zopfiaceae</taxon>
        <taxon>Zopfia</taxon>
    </lineage>
</organism>
<accession>A0A6A6E1L8</accession>
<name>A0A6A6E1L8_9PEZI</name>
<sequence length="85" mass="9620">MAALLAGDEWNGILYLHYLSFCHHNTQVLDLWSSAFVPAIPRWSTIGVYSPFGIHMGVFYFIMLSPACPQLGRQRSVSYGVELDR</sequence>
<evidence type="ECO:0000313" key="2">
    <source>
        <dbReference type="EMBL" id="KAF2185684.1"/>
    </source>
</evidence>
<protein>
    <submittedName>
        <fullName evidence="2">Uncharacterized protein</fullName>
    </submittedName>
</protein>
<dbReference type="EMBL" id="ML994632">
    <property type="protein sequence ID" value="KAF2185684.1"/>
    <property type="molecule type" value="Genomic_DNA"/>
</dbReference>
<dbReference type="Proteomes" id="UP000800200">
    <property type="component" value="Unassembled WGS sequence"/>
</dbReference>
<keyword evidence="1" id="KW-0472">Membrane</keyword>
<proteinExistence type="predicted"/>
<gene>
    <name evidence="2" type="ORF">K469DRAFT_154758</name>
</gene>
<dbReference type="AlphaFoldDB" id="A0A6A6E1L8"/>
<reference evidence="2" key="1">
    <citation type="journal article" date="2020" name="Stud. Mycol.">
        <title>101 Dothideomycetes genomes: a test case for predicting lifestyles and emergence of pathogens.</title>
        <authorList>
            <person name="Haridas S."/>
            <person name="Albert R."/>
            <person name="Binder M."/>
            <person name="Bloem J."/>
            <person name="Labutti K."/>
            <person name="Salamov A."/>
            <person name="Andreopoulos B."/>
            <person name="Baker S."/>
            <person name="Barry K."/>
            <person name="Bills G."/>
            <person name="Bluhm B."/>
            <person name="Cannon C."/>
            <person name="Castanera R."/>
            <person name="Culley D."/>
            <person name="Daum C."/>
            <person name="Ezra D."/>
            <person name="Gonzalez J."/>
            <person name="Henrissat B."/>
            <person name="Kuo A."/>
            <person name="Liang C."/>
            <person name="Lipzen A."/>
            <person name="Lutzoni F."/>
            <person name="Magnuson J."/>
            <person name="Mondo S."/>
            <person name="Nolan M."/>
            <person name="Ohm R."/>
            <person name="Pangilinan J."/>
            <person name="Park H.-J."/>
            <person name="Ramirez L."/>
            <person name="Alfaro M."/>
            <person name="Sun H."/>
            <person name="Tritt A."/>
            <person name="Yoshinaga Y."/>
            <person name="Zwiers L.-H."/>
            <person name="Turgeon B."/>
            <person name="Goodwin S."/>
            <person name="Spatafora J."/>
            <person name="Crous P."/>
            <person name="Grigoriev I."/>
        </authorList>
    </citation>
    <scope>NUCLEOTIDE SEQUENCE</scope>
    <source>
        <strain evidence="2">CBS 207.26</strain>
    </source>
</reference>
<evidence type="ECO:0000313" key="3">
    <source>
        <dbReference type="Proteomes" id="UP000800200"/>
    </source>
</evidence>
<keyword evidence="1" id="KW-1133">Transmembrane helix</keyword>
<keyword evidence="1" id="KW-0812">Transmembrane</keyword>
<evidence type="ECO:0000256" key="1">
    <source>
        <dbReference type="SAM" id="Phobius"/>
    </source>
</evidence>